<dbReference type="Gene3D" id="1.10.10.10">
    <property type="entry name" value="Winged helix-like DNA-binding domain superfamily/Winged helix DNA-binding domain"/>
    <property type="match status" value="1"/>
</dbReference>
<evidence type="ECO:0000256" key="4">
    <source>
        <dbReference type="ARBA" id="ARBA00023163"/>
    </source>
</evidence>
<protein>
    <submittedName>
        <fullName evidence="6">LysR family transcriptional regulator</fullName>
    </submittedName>
</protein>
<name>A0ABS7FRS4_9ACTN</name>
<evidence type="ECO:0000259" key="5">
    <source>
        <dbReference type="PROSITE" id="PS50931"/>
    </source>
</evidence>
<sequence length="307" mass="32497">MLSSRQLGYFQAVARELHFTRAAEALHIAQPALSQQVRKLERQLGVTLFDRSGHRVALTPAGAALLAHADRVLADLAAVEDEMLGWSTGLRGRLRLGVARGLVAQLTGLLADYCAAHPGVEVELREHNTDEMAAGVRDGRLDVATLAAAPERDGTLAEAPLGAEPLVLAVGPGTPLAGRARIAVRDLDGVDLVLFPRGSAISRLVRDALDAAGVHARERFESREYGTARSLAAAGLAAAFMPRSVAAAPGPAVAVLELDPAPVWRPVLVWSARRRPAPALAAFLEMARGRDLISGTSGREPDRILDD</sequence>
<dbReference type="RefSeq" id="WP_220164646.1">
    <property type="nucleotide sequence ID" value="NZ_JAIBOA010000004.1"/>
</dbReference>
<evidence type="ECO:0000256" key="2">
    <source>
        <dbReference type="ARBA" id="ARBA00023015"/>
    </source>
</evidence>
<dbReference type="PANTHER" id="PTHR30346:SF28">
    <property type="entry name" value="HTH-TYPE TRANSCRIPTIONAL REGULATOR CYNR"/>
    <property type="match status" value="1"/>
</dbReference>
<reference evidence="6 7" key="1">
    <citation type="submission" date="2021-07" db="EMBL/GenBank/DDBJ databases">
        <title>Actinomadura sp. PM05-2 isolated from lichen.</title>
        <authorList>
            <person name="Somphong A."/>
            <person name="Phongsopitanun W."/>
            <person name="Tanasupawat S."/>
            <person name="Peongsungnone V."/>
        </authorList>
    </citation>
    <scope>NUCLEOTIDE SEQUENCE [LARGE SCALE GENOMIC DNA]</scope>
    <source>
        <strain evidence="6 7">PM05-2</strain>
    </source>
</reference>
<dbReference type="Pfam" id="PF03466">
    <property type="entry name" value="LysR_substrate"/>
    <property type="match status" value="1"/>
</dbReference>
<organism evidence="6 7">
    <name type="scientific">Actinomadura parmotrematis</name>
    <dbReference type="NCBI Taxonomy" id="2864039"/>
    <lineage>
        <taxon>Bacteria</taxon>
        <taxon>Bacillati</taxon>
        <taxon>Actinomycetota</taxon>
        <taxon>Actinomycetes</taxon>
        <taxon>Streptosporangiales</taxon>
        <taxon>Thermomonosporaceae</taxon>
        <taxon>Actinomadura</taxon>
    </lineage>
</organism>
<comment type="similarity">
    <text evidence="1">Belongs to the LysR transcriptional regulatory family.</text>
</comment>
<evidence type="ECO:0000313" key="7">
    <source>
        <dbReference type="Proteomes" id="UP000774570"/>
    </source>
</evidence>
<feature type="domain" description="HTH lysR-type" evidence="5">
    <location>
        <begin position="2"/>
        <end position="59"/>
    </location>
</feature>
<keyword evidence="2" id="KW-0805">Transcription regulation</keyword>
<dbReference type="CDD" id="cd05466">
    <property type="entry name" value="PBP2_LTTR_substrate"/>
    <property type="match status" value="1"/>
</dbReference>
<keyword evidence="4" id="KW-0804">Transcription</keyword>
<gene>
    <name evidence="6" type="ORF">K1Y72_07605</name>
</gene>
<evidence type="ECO:0000256" key="3">
    <source>
        <dbReference type="ARBA" id="ARBA00023125"/>
    </source>
</evidence>
<evidence type="ECO:0000256" key="1">
    <source>
        <dbReference type="ARBA" id="ARBA00009437"/>
    </source>
</evidence>
<dbReference type="Pfam" id="PF00126">
    <property type="entry name" value="HTH_1"/>
    <property type="match status" value="1"/>
</dbReference>
<accession>A0ABS7FRS4</accession>
<dbReference type="SUPFAM" id="SSF53850">
    <property type="entry name" value="Periplasmic binding protein-like II"/>
    <property type="match status" value="1"/>
</dbReference>
<keyword evidence="3" id="KW-0238">DNA-binding</keyword>
<dbReference type="PANTHER" id="PTHR30346">
    <property type="entry name" value="TRANSCRIPTIONAL DUAL REGULATOR HCAR-RELATED"/>
    <property type="match status" value="1"/>
</dbReference>
<dbReference type="InterPro" id="IPR005119">
    <property type="entry name" value="LysR_subst-bd"/>
</dbReference>
<dbReference type="InterPro" id="IPR000847">
    <property type="entry name" value="LysR_HTH_N"/>
</dbReference>
<dbReference type="PROSITE" id="PS50931">
    <property type="entry name" value="HTH_LYSR"/>
    <property type="match status" value="1"/>
</dbReference>
<dbReference type="InterPro" id="IPR036390">
    <property type="entry name" value="WH_DNA-bd_sf"/>
</dbReference>
<dbReference type="SUPFAM" id="SSF46785">
    <property type="entry name" value="Winged helix' DNA-binding domain"/>
    <property type="match status" value="1"/>
</dbReference>
<dbReference type="InterPro" id="IPR036388">
    <property type="entry name" value="WH-like_DNA-bd_sf"/>
</dbReference>
<evidence type="ECO:0000313" key="6">
    <source>
        <dbReference type="EMBL" id="MBW8482228.1"/>
    </source>
</evidence>
<keyword evidence="7" id="KW-1185">Reference proteome</keyword>
<comment type="caution">
    <text evidence="6">The sequence shown here is derived from an EMBL/GenBank/DDBJ whole genome shotgun (WGS) entry which is preliminary data.</text>
</comment>
<dbReference type="PRINTS" id="PR00039">
    <property type="entry name" value="HTHLYSR"/>
</dbReference>
<proteinExistence type="inferred from homology"/>
<dbReference type="EMBL" id="JAIBOA010000004">
    <property type="protein sequence ID" value="MBW8482228.1"/>
    <property type="molecule type" value="Genomic_DNA"/>
</dbReference>
<dbReference type="Proteomes" id="UP000774570">
    <property type="component" value="Unassembled WGS sequence"/>
</dbReference>
<dbReference type="Gene3D" id="3.40.190.290">
    <property type="match status" value="1"/>
</dbReference>